<protein>
    <recommendedName>
        <fullName evidence="1">Heterokaryon incompatibility domain-containing protein</fullName>
    </recommendedName>
</protein>
<dbReference type="PANTHER" id="PTHR33112">
    <property type="entry name" value="DOMAIN PROTEIN, PUTATIVE-RELATED"/>
    <property type="match status" value="1"/>
</dbReference>
<dbReference type="InterPro" id="IPR010730">
    <property type="entry name" value="HET"/>
</dbReference>
<accession>A0AAN7ZQS0</accession>
<dbReference type="Proteomes" id="UP001310594">
    <property type="component" value="Unassembled WGS sequence"/>
</dbReference>
<proteinExistence type="predicted"/>
<dbReference type="PANTHER" id="PTHR33112:SF10">
    <property type="entry name" value="TOL"/>
    <property type="match status" value="1"/>
</dbReference>
<comment type="caution">
    <text evidence="2">The sequence shown here is derived from an EMBL/GenBank/DDBJ whole genome shotgun (WGS) entry which is preliminary data.</text>
</comment>
<dbReference type="EMBL" id="JAVRQU010000001">
    <property type="protein sequence ID" value="KAK5707552.1"/>
    <property type="molecule type" value="Genomic_DNA"/>
</dbReference>
<evidence type="ECO:0000313" key="2">
    <source>
        <dbReference type="EMBL" id="KAK5707552.1"/>
    </source>
</evidence>
<evidence type="ECO:0000259" key="1">
    <source>
        <dbReference type="Pfam" id="PF06985"/>
    </source>
</evidence>
<gene>
    <name evidence="2" type="ORF">LTR97_000089</name>
</gene>
<sequence>MDLAKFWLERCKASHATCESVRDRGWRPSRLLHWSSALEESLVLHLAEEEDYDYDVPYLTLSHRWQEHEQVNLQTFNSHSLRERVDFHQLKAAIQDALKFAQYLGYNYLCTFVFVPSISLNYILPNVLAGVDLLCILQNDAKDRSEHIAQMHKVYSNSNCNIAASDAANASEGCFYAHDEQSVQPFLVRLDDDSSDEARHIIRPSRTDTRAVLQKCLLSERAWVLQERVLAPRTVHCCRTQLYWECRAGEASETWPNLVTSAASDGDARSFTLNSIFSDNMRSSLGGDAIHRAIWHQLVQDFCRRNLTYPEDKLRAFEGISEAWRSMHGGEYLFGLWRDRLPGDLLWGSRGHEGLASIAHDQFIAPSWSWASADGPYRPPTYSEHGHFVVTVENIQKVPKDSLDSVLSSGEGTTSGKCESASLYLHGHVAQLRCFEHKKGVFVLAPCTDEDHAPSEDWDTLVYEHSGKDILLDNSTQPPPDVVTCLPIWCSDEHDDILGLVLTPSPGNHAQFQRLGIFEVHNPARRSPSSRLARVTTLLLDRTESTIAIV</sequence>
<feature type="domain" description="Heterokaryon incompatibility" evidence="1">
    <location>
        <begin position="131"/>
        <end position="227"/>
    </location>
</feature>
<organism evidence="2 3">
    <name type="scientific">Elasticomyces elasticus</name>
    <dbReference type="NCBI Taxonomy" id="574655"/>
    <lineage>
        <taxon>Eukaryota</taxon>
        <taxon>Fungi</taxon>
        <taxon>Dikarya</taxon>
        <taxon>Ascomycota</taxon>
        <taxon>Pezizomycotina</taxon>
        <taxon>Dothideomycetes</taxon>
        <taxon>Dothideomycetidae</taxon>
        <taxon>Mycosphaerellales</taxon>
        <taxon>Teratosphaeriaceae</taxon>
        <taxon>Elasticomyces</taxon>
    </lineage>
</organism>
<name>A0AAN7ZQS0_9PEZI</name>
<dbReference type="Pfam" id="PF06985">
    <property type="entry name" value="HET"/>
    <property type="match status" value="1"/>
</dbReference>
<dbReference type="AlphaFoldDB" id="A0AAN7ZQS0"/>
<evidence type="ECO:0000313" key="3">
    <source>
        <dbReference type="Proteomes" id="UP001310594"/>
    </source>
</evidence>
<reference evidence="2" key="1">
    <citation type="submission" date="2023-08" db="EMBL/GenBank/DDBJ databases">
        <title>Black Yeasts Isolated from many extreme environments.</title>
        <authorList>
            <person name="Coleine C."/>
            <person name="Stajich J.E."/>
            <person name="Selbmann L."/>
        </authorList>
    </citation>
    <scope>NUCLEOTIDE SEQUENCE</scope>
    <source>
        <strain evidence="2">CCFEE 5810</strain>
    </source>
</reference>